<dbReference type="EMBL" id="DP000238">
    <property type="protein sequence ID" value="ABK77359.1"/>
    <property type="molecule type" value="Genomic_DNA"/>
</dbReference>
<dbReference type="HOGENOM" id="CLU_1631565_0_0_2"/>
<sequence>MTWQSFQTRQLPYRGTGPRVWERRAGVSPVGGKCRMHQGADGGNKMDKDRYGTAGLPGDITDWPQGTGPDDTVGFSTEGNPVVRWTVEYGAAVARWLTRPCGLALVHNRHGFRISCRAMDGEITVADWRGVLTPAALAGAGGPPRGSPCYGRIGALKPGDRA</sequence>
<dbReference type="EnsemblBacteria" id="ABK77359">
    <property type="protein sequence ID" value="ABK77359"/>
    <property type="gene ID" value="CENSYa_0726"/>
</dbReference>
<reference evidence="1 2" key="1">
    <citation type="journal article" date="2006" name="Proc. Natl. Acad. Sci. U.S.A.">
        <title>Genomic analysis of the uncultivated marine crenarchaeote Cenarchaeum symbiosum.</title>
        <authorList>
            <person name="Hallam S.J."/>
            <person name="Konstantinidis K.T."/>
            <person name="Putnam N."/>
            <person name="Schleper C."/>
            <person name="Watanabe Y."/>
            <person name="Sugahara J."/>
            <person name="Preston C."/>
            <person name="de la Torre J."/>
            <person name="Richardson P.M."/>
            <person name="DeLong E.F."/>
        </authorList>
    </citation>
    <scope>NUCLEOTIDE SEQUENCE [LARGE SCALE GENOMIC DNA]</scope>
    <source>
        <strain evidence="2">A</strain>
    </source>
</reference>
<dbReference type="STRING" id="414004.CENSYa_0726"/>
<keyword evidence="2" id="KW-1185">Reference proteome</keyword>
<dbReference type="KEGG" id="csy:CENSYa_0726"/>
<name>A0RVJ2_CENSY</name>
<evidence type="ECO:0000313" key="1">
    <source>
        <dbReference type="EMBL" id="ABK77359.1"/>
    </source>
</evidence>
<accession>A0RVJ2</accession>
<proteinExistence type="predicted"/>
<dbReference type="AlphaFoldDB" id="A0RVJ2"/>
<evidence type="ECO:0000313" key="2">
    <source>
        <dbReference type="Proteomes" id="UP000000758"/>
    </source>
</evidence>
<protein>
    <submittedName>
        <fullName evidence="1">Uncharacterized protein</fullName>
    </submittedName>
</protein>
<organism evidence="1 2">
    <name type="scientific">Cenarchaeum symbiosum (strain A)</name>
    <dbReference type="NCBI Taxonomy" id="414004"/>
    <lineage>
        <taxon>Archaea</taxon>
        <taxon>Nitrososphaerota</taxon>
        <taxon>Candidatus Cenarchaeales</taxon>
        <taxon>Candidatus Cenarchaeaceae</taxon>
        <taxon>Candidatus Cenarchaeum</taxon>
    </lineage>
</organism>
<gene>
    <name evidence="1" type="ordered locus">CENSYa_0726</name>
</gene>
<dbReference type="Proteomes" id="UP000000758">
    <property type="component" value="Chromosome"/>
</dbReference>